<keyword evidence="1" id="KW-0732">Signal</keyword>
<feature type="signal peptide" evidence="1">
    <location>
        <begin position="1"/>
        <end position="23"/>
    </location>
</feature>
<organism evidence="2 3">
    <name type="scientific">Decorospora gaudefroyi</name>
    <dbReference type="NCBI Taxonomy" id="184978"/>
    <lineage>
        <taxon>Eukaryota</taxon>
        <taxon>Fungi</taxon>
        <taxon>Dikarya</taxon>
        <taxon>Ascomycota</taxon>
        <taxon>Pezizomycotina</taxon>
        <taxon>Dothideomycetes</taxon>
        <taxon>Pleosporomycetidae</taxon>
        <taxon>Pleosporales</taxon>
        <taxon>Pleosporineae</taxon>
        <taxon>Pleosporaceae</taxon>
        <taxon>Decorospora</taxon>
    </lineage>
</organism>
<sequence>MLFSFTVGLLVQYFLPTFHLSNAGRSCFNRPTFPPSILAPCRTHHLPALLSTTSNAYCLDLEYLSLSPPRHDRPYLLVSVLVTTAPQQCMSEPRVRHRVLEPLTTYLPTYLPTWPKLPAFPNLADHEVRGKT</sequence>
<evidence type="ECO:0000313" key="3">
    <source>
        <dbReference type="Proteomes" id="UP000800040"/>
    </source>
</evidence>
<evidence type="ECO:0000256" key="1">
    <source>
        <dbReference type="SAM" id="SignalP"/>
    </source>
</evidence>
<gene>
    <name evidence="2" type="ORF">BDW02DRAFT_569623</name>
</gene>
<evidence type="ECO:0000313" key="2">
    <source>
        <dbReference type="EMBL" id="KAF1833878.1"/>
    </source>
</evidence>
<proteinExistence type="predicted"/>
<feature type="chain" id="PRO_5025481767" evidence="1">
    <location>
        <begin position="24"/>
        <end position="132"/>
    </location>
</feature>
<dbReference type="AlphaFoldDB" id="A0A6A5K964"/>
<keyword evidence="3" id="KW-1185">Reference proteome</keyword>
<dbReference type="EMBL" id="ML975311">
    <property type="protein sequence ID" value="KAF1833878.1"/>
    <property type="molecule type" value="Genomic_DNA"/>
</dbReference>
<name>A0A6A5K964_9PLEO</name>
<accession>A0A6A5K964</accession>
<protein>
    <submittedName>
        <fullName evidence="2">Uncharacterized protein</fullName>
    </submittedName>
</protein>
<reference evidence="2" key="1">
    <citation type="submission" date="2020-01" db="EMBL/GenBank/DDBJ databases">
        <authorList>
            <consortium name="DOE Joint Genome Institute"/>
            <person name="Haridas S."/>
            <person name="Albert R."/>
            <person name="Binder M."/>
            <person name="Bloem J."/>
            <person name="Labutti K."/>
            <person name="Salamov A."/>
            <person name="Andreopoulos B."/>
            <person name="Baker S.E."/>
            <person name="Barry K."/>
            <person name="Bills G."/>
            <person name="Bluhm B.H."/>
            <person name="Cannon C."/>
            <person name="Castanera R."/>
            <person name="Culley D.E."/>
            <person name="Daum C."/>
            <person name="Ezra D."/>
            <person name="Gonzalez J.B."/>
            <person name="Henrissat B."/>
            <person name="Kuo A."/>
            <person name="Liang C."/>
            <person name="Lipzen A."/>
            <person name="Lutzoni F."/>
            <person name="Magnuson J."/>
            <person name="Mondo S."/>
            <person name="Nolan M."/>
            <person name="Ohm R."/>
            <person name="Pangilinan J."/>
            <person name="Park H.-J."/>
            <person name="Ramirez L."/>
            <person name="Alfaro M."/>
            <person name="Sun H."/>
            <person name="Tritt A."/>
            <person name="Yoshinaga Y."/>
            <person name="Zwiers L.-H."/>
            <person name="Turgeon B.G."/>
            <person name="Goodwin S.B."/>
            <person name="Spatafora J.W."/>
            <person name="Crous P.W."/>
            <person name="Grigoriev I.V."/>
        </authorList>
    </citation>
    <scope>NUCLEOTIDE SEQUENCE</scope>
    <source>
        <strain evidence="2">P77</strain>
    </source>
</reference>
<dbReference type="Proteomes" id="UP000800040">
    <property type="component" value="Unassembled WGS sequence"/>
</dbReference>